<keyword evidence="2" id="KW-1185">Reference proteome</keyword>
<gene>
    <name evidence="1" type="ORF">MKW98_015170</name>
</gene>
<accession>A0AAD4T6M6</accession>
<proteinExistence type="predicted"/>
<evidence type="ECO:0000313" key="1">
    <source>
        <dbReference type="EMBL" id="KAI3944018.1"/>
    </source>
</evidence>
<comment type="caution">
    <text evidence="1">The sequence shown here is derived from an EMBL/GenBank/DDBJ whole genome shotgun (WGS) entry which is preliminary data.</text>
</comment>
<evidence type="ECO:0000313" key="2">
    <source>
        <dbReference type="Proteomes" id="UP001202328"/>
    </source>
</evidence>
<dbReference type="EMBL" id="JAJJMB010004080">
    <property type="protein sequence ID" value="KAI3944018.1"/>
    <property type="molecule type" value="Genomic_DNA"/>
</dbReference>
<organism evidence="1 2">
    <name type="scientific">Papaver atlanticum</name>
    <dbReference type="NCBI Taxonomy" id="357466"/>
    <lineage>
        <taxon>Eukaryota</taxon>
        <taxon>Viridiplantae</taxon>
        <taxon>Streptophyta</taxon>
        <taxon>Embryophyta</taxon>
        <taxon>Tracheophyta</taxon>
        <taxon>Spermatophyta</taxon>
        <taxon>Magnoliopsida</taxon>
        <taxon>Ranunculales</taxon>
        <taxon>Papaveraceae</taxon>
        <taxon>Papaveroideae</taxon>
        <taxon>Papaver</taxon>
    </lineage>
</organism>
<protein>
    <submittedName>
        <fullName evidence="1">Uncharacterized protein</fullName>
    </submittedName>
</protein>
<sequence length="124" mass="14455">MNLLGGVPRKHKNSMPVVKKRAYMYQKLYMDGCCKVRNYSSLTSVRELREELVDHDCSRQLQLGIFLACQKHNDEKSERKAVETWFRVYDKELGSGKVSNKDVLSKKVCDKDFRFGKLKYALIS</sequence>
<name>A0AAD4T6M6_9MAGN</name>
<reference evidence="1" key="1">
    <citation type="submission" date="2022-04" db="EMBL/GenBank/DDBJ databases">
        <title>A functionally conserved STORR gene fusion in Papaver species that diverged 16.8 million years ago.</title>
        <authorList>
            <person name="Catania T."/>
        </authorList>
    </citation>
    <scope>NUCLEOTIDE SEQUENCE</scope>
    <source>
        <strain evidence="1">S-188037</strain>
    </source>
</reference>
<dbReference type="AlphaFoldDB" id="A0AAD4T6M6"/>
<dbReference type="Proteomes" id="UP001202328">
    <property type="component" value="Unassembled WGS sequence"/>
</dbReference>